<dbReference type="Proteomes" id="UP000315439">
    <property type="component" value="Unassembled WGS sequence"/>
</dbReference>
<dbReference type="EMBL" id="VIKS01000004">
    <property type="protein sequence ID" value="TQV88569.1"/>
    <property type="molecule type" value="Genomic_DNA"/>
</dbReference>
<dbReference type="InterPro" id="IPR024080">
    <property type="entry name" value="Neurolysin/TOP_N"/>
</dbReference>
<keyword evidence="10" id="KW-1185">Reference proteome</keyword>
<dbReference type="SUPFAM" id="SSF55486">
    <property type="entry name" value="Metalloproteases ('zincins'), catalytic domain"/>
    <property type="match status" value="1"/>
</dbReference>
<dbReference type="InterPro" id="IPR034005">
    <property type="entry name" value="M3A_DCP"/>
</dbReference>
<gene>
    <name evidence="9" type="ORF">FLL46_08610</name>
</gene>
<feature type="domain" description="Peptidase M3A/M3B catalytic" evidence="8">
    <location>
        <begin position="273"/>
        <end position="727"/>
    </location>
</feature>
<organism evidence="9 10">
    <name type="scientific">Aliikangiella coralliicola</name>
    <dbReference type="NCBI Taxonomy" id="2592383"/>
    <lineage>
        <taxon>Bacteria</taxon>
        <taxon>Pseudomonadati</taxon>
        <taxon>Pseudomonadota</taxon>
        <taxon>Gammaproteobacteria</taxon>
        <taxon>Oceanospirillales</taxon>
        <taxon>Pleioneaceae</taxon>
        <taxon>Aliikangiella</taxon>
    </lineage>
</organism>
<comment type="cofactor">
    <cofactor evidence="7">
        <name>Zn(2+)</name>
        <dbReference type="ChEBI" id="CHEBI:29105"/>
    </cofactor>
    <text evidence="7">Binds 1 zinc ion.</text>
</comment>
<evidence type="ECO:0000313" key="10">
    <source>
        <dbReference type="Proteomes" id="UP000315439"/>
    </source>
</evidence>
<dbReference type="FunFam" id="3.40.390.10:FF:000009">
    <property type="entry name" value="Oligopeptidase A"/>
    <property type="match status" value="1"/>
</dbReference>
<dbReference type="GO" id="GO:0005829">
    <property type="term" value="C:cytosol"/>
    <property type="evidence" value="ECO:0007669"/>
    <property type="project" value="TreeGrafter"/>
</dbReference>
<dbReference type="CDD" id="cd06456">
    <property type="entry name" value="M3A_DCP"/>
    <property type="match status" value="1"/>
</dbReference>
<dbReference type="OrthoDB" id="9773538at2"/>
<evidence type="ECO:0000256" key="2">
    <source>
        <dbReference type="ARBA" id="ARBA00022670"/>
    </source>
</evidence>
<dbReference type="InterPro" id="IPR024077">
    <property type="entry name" value="Neurolysin/TOP_dom2"/>
</dbReference>
<name>A0A545UGH4_9GAMM</name>
<dbReference type="InterPro" id="IPR045090">
    <property type="entry name" value="Pept_M3A_M3B"/>
</dbReference>
<dbReference type="GO" id="GO:0006508">
    <property type="term" value="P:proteolysis"/>
    <property type="evidence" value="ECO:0007669"/>
    <property type="project" value="UniProtKB-KW"/>
</dbReference>
<evidence type="ECO:0000256" key="6">
    <source>
        <dbReference type="ARBA" id="ARBA00023049"/>
    </source>
</evidence>
<dbReference type="GO" id="GO:0004222">
    <property type="term" value="F:metalloendopeptidase activity"/>
    <property type="evidence" value="ECO:0007669"/>
    <property type="project" value="InterPro"/>
</dbReference>
<evidence type="ECO:0000313" key="9">
    <source>
        <dbReference type="EMBL" id="TQV88569.1"/>
    </source>
</evidence>
<keyword evidence="6 7" id="KW-0482">Metalloprotease</keyword>
<evidence type="ECO:0000256" key="7">
    <source>
        <dbReference type="RuleBase" id="RU003435"/>
    </source>
</evidence>
<dbReference type="PANTHER" id="PTHR43660:SF1">
    <property type="entry name" value="DIPEPTIDYL CARBOXYPEPTIDASE"/>
    <property type="match status" value="1"/>
</dbReference>
<dbReference type="InterPro" id="IPR001567">
    <property type="entry name" value="Pept_M3A_M3B_dom"/>
</dbReference>
<evidence type="ECO:0000256" key="3">
    <source>
        <dbReference type="ARBA" id="ARBA00022723"/>
    </source>
</evidence>
<keyword evidence="3 7" id="KW-0479">Metal-binding</keyword>
<dbReference type="GO" id="GO:0004180">
    <property type="term" value="F:carboxypeptidase activity"/>
    <property type="evidence" value="ECO:0007669"/>
    <property type="project" value="TreeGrafter"/>
</dbReference>
<evidence type="ECO:0000256" key="5">
    <source>
        <dbReference type="ARBA" id="ARBA00022833"/>
    </source>
</evidence>
<sequence length="730" mass="82408">MNRKHILGVAIALAISACSQQDDSTNKTAIDKSTTNKVEDIQGKGSAANSLLVKWETPYKIPPFERISDSDYMPAFNQAVKSMRNEIDAITNNPEEPTFENTIVALETAGSEMTRIIRVFSNITGTDTNDKLRALQVEIYPKLTREQDAITLNQKLFERVAAVYNKRNSLNLDQQDARLLELTHLGFIRSGASLDEKSKARLKEINAEISKVTTNFAQNLLAETKNFELVVTDEKKLAGLSDGMINAAKSKAESKGKKGAWVFGLDRATYEGFMTYSENRELRKVMFDGYRARGANGNEADNRELILKIAKLRAERAKLLGYDSHAHYQLETRMAKTPKNAEDFLLKVWKPGLARAEQEKAEMQTIINEEGKRFELAGHDWWHYAEKLRAKKYAFDESQVKPYFELSNVINGAFHVAGKLFGLTFTELKDTPKWHSKVRVYDVKDENGEHLGVFMADFYSRDSKRGGAWMSSFRQASSVDDKVVRPIITNNLNITPPAEGDPTLLSFDQVNTLFHEFGHGLHGLMTLARYERYAGTSGSPRDFTEFPAQFLEHYASAPEVLPIYAKHYQTGEVIPAELLAKLQAASTHNQGFKTTEFIAASLLDLAWHRLSEEELSKISDAEVFETKTLSDYGLLKEIGPRYRSNYFAHIFSSPSGYSAGYYAYLWSEILDADGFTAFRESGNIYDKTLALRLAQNVYQAGGREPADELYRKFRLKDPTIKPLLKIRGLD</sequence>
<dbReference type="InterPro" id="IPR024079">
    <property type="entry name" value="MetalloPept_cat_dom_sf"/>
</dbReference>
<evidence type="ECO:0000256" key="1">
    <source>
        <dbReference type="ARBA" id="ARBA00006040"/>
    </source>
</evidence>
<proteinExistence type="inferred from homology"/>
<keyword evidence="2 7" id="KW-0645">Protease</keyword>
<dbReference type="Gene3D" id="1.20.1050.40">
    <property type="entry name" value="Endopeptidase. Chain P, domain 1"/>
    <property type="match status" value="1"/>
</dbReference>
<dbReference type="PROSITE" id="PS51257">
    <property type="entry name" value="PROKAR_LIPOPROTEIN"/>
    <property type="match status" value="1"/>
</dbReference>
<keyword evidence="4 7" id="KW-0378">Hydrolase</keyword>
<dbReference type="Gene3D" id="3.40.390.10">
    <property type="entry name" value="Collagenase (Catalytic Domain)"/>
    <property type="match status" value="1"/>
</dbReference>
<comment type="similarity">
    <text evidence="1 7">Belongs to the peptidase M3 family.</text>
</comment>
<keyword evidence="5 7" id="KW-0862">Zinc</keyword>
<reference evidence="9 10" key="1">
    <citation type="submission" date="2019-07" db="EMBL/GenBank/DDBJ databases">
        <title>Draft genome for Aliikangiella sp. M105.</title>
        <authorList>
            <person name="Wang G."/>
        </authorList>
    </citation>
    <scope>NUCLEOTIDE SEQUENCE [LARGE SCALE GENOMIC DNA]</scope>
    <source>
        <strain evidence="9 10">M105</strain>
    </source>
</reference>
<dbReference type="PANTHER" id="PTHR43660">
    <property type="entry name" value="DIPEPTIDYL CARBOXYPEPTIDASE"/>
    <property type="match status" value="1"/>
</dbReference>
<dbReference type="Pfam" id="PF01432">
    <property type="entry name" value="Peptidase_M3"/>
    <property type="match status" value="1"/>
</dbReference>
<dbReference type="AlphaFoldDB" id="A0A545UGH4"/>
<dbReference type="GO" id="GO:0046872">
    <property type="term" value="F:metal ion binding"/>
    <property type="evidence" value="ECO:0007669"/>
    <property type="project" value="UniProtKB-UniRule"/>
</dbReference>
<evidence type="ECO:0000259" key="8">
    <source>
        <dbReference type="Pfam" id="PF01432"/>
    </source>
</evidence>
<comment type="caution">
    <text evidence="9">The sequence shown here is derived from an EMBL/GenBank/DDBJ whole genome shotgun (WGS) entry which is preliminary data.</text>
</comment>
<dbReference type="Gene3D" id="1.10.1370.10">
    <property type="entry name" value="Neurolysin, domain 3"/>
    <property type="match status" value="1"/>
</dbReference>
<evidence type="ECO:0000256" key="4">
    <source>
        <dbReference type="ARBA" id="ARBA00022801"/>
    </source>
</evidence>
<accession>A0A545UGH4</accession>
<dbReference type="RefSeq" id="WP_142893077.1">
    <property type="nucleotide sequence ID" value="NZ_ML660162.1"/>
</dbReference>
<protein>
    <submittedName>
        <fullName evidence="9">M3 family metallopeptidase</fullName>
    </submittedName>
</protein>